<sequence length="86" mass="9091">MSNVAQSETAFPVLEALARRIAADYALAERLVARARRSGLNAAALAEGHDLRDVPLLTAVARIADAFDEVLAGRRSRAEAPPQPAA</sequence>
<dbReference type="GeneID" id="97239137"/>
<comment type="caution">
    <text evidence="2">The sequence shown here is derived from an EMBL/GenBank/DDBJ whole genome shotgun (WGS) entry which is preliminary data.</text>
</comment>
<evidence type="ECO:0000313" key="4">
    <source>
        <dbReference type="Proteomes" id="UP000257706"/>
    </source>
</evidence>
<evidence type="ECO:0000313" key="3">
    <source>
        <dbReference type="Proteomes" id="UP000075787"/>
    </source>
</evidence>
<name>A0A162LJY6_9PROT</name>
<gene>
    <name evidence="2" type="ORF">AUP44_23770</name>
    <name evidence="1" type="ORF">DCK97_02325</name>
</gene>
<reference evidence="2 3" key="1">
    <citation type="submission" date="2015-12" db="EMBL/GenBank/DDBJ databases">
        <title>Genome sequence of Tistrella mobilis MCCC 1A02139.</title>
        <authorList>
            <person name="Lu L."/>
            <person name="Lai Q."/>
            <person name="Shao Z."/>
            <person name="Qian P."/>
        </authorList>
    </citation>
    <scope>NUCLEOTIDE SEQUENCE [LARGE SCALE GENOMIC DNA]</scope>
    <source>
        <strain evidence="2 3">MCCC 1A02139</strain>
    </source>
</reference>
<proteinExistence type="predicted"/>
<organism evidence="2 3">
    <name type="scientific">Tistrella mobilis</name>
    <dbReference type="NCBI Taxonomy" id="171437"/>
    <lineage>
        <taxon>Bacteria</taxon>
        <taxon>Pseudomonadati</taxon>
        <taxon>Pseudomonadota</taxon>
        <taxon>Alphaproteobacteria</taxon>
        <taxon>Geminicoccales</taxon>
        <taxon>Geminicoccaceae</taxon>
        <taxon>Tistrella</taxon>
    </lineage>
</organism>
<dbReference type="AlphaFoldDB" id="A0A162LJY6"/>
<evidence type="ECO:0000313" key="2">
    <source>
        <dbReference type="EMBL" id="KYO55315.1"/>
    </source>
</evidence>
<dbReference type="Proteomes" id="UP000075787">
    <property type="component" value="Unassembled WGS sequence"/>
</dbReference>
<reference evidence="1 4" key="2">
    <citation type="journal article" date="2018" name="Nat. Biotechnol.">
        <title>A standardized bacterial taxonomy based on genome phylogeny substantially revises the tree of life.</title>
        <authorList>
            <person name="Parks D.H."/>
            <person name="Chuvochina M."/>
            <person name="Waite D.W."/>
            <person name="Rinke C."/>
            <person name="Skarshewski A."/>
            <person name="Chaumeil P.A."/>
            <person name="Hugenholtz P."/>
        </authorList>
    </citation>
    <scope>NUCLEOTIDE SEQUENCE [LARGE SCALE GENOMIC DNA]</scope>
    <source>
        <strain evidence="1">UBA8739</strain>
    </source>
</reference>
<dbReference type="EMBL" id="LPZR01000067">
    <property type="protein sequence ID" value="KYO55315.1"/>
    <property type="molecule type" value="Genomic_DNA"/>
</dbReference>
<dbReference type="RefSeq" id="WP_062762332.1">
    <property type="nucleotide sequence ID" value="NZ_CP121042.1"/>
</dbReference>
<dbReference type="Proteomes" id="UP000257706">
    <property type="component" value="Unassembled WGS sequence"/>
</dbReference>
<evidence type="ECO:0000313" key="1">
    <source>
        <dbReference type="EMBL" id="HAE46232.1"/>
    </source>
</evidence>
<dbReference type="EMBL" id="DMAI01000036">
    <property type="protein sequence ID" value="HAE46232.1"/>
    <property type="molecule type" value="Genomic_DNA"/>
</dbReference>
<accession>A0A162LJY6</accession>
<protein>
    <submittedName>
        <fullName evidence="2">Uncharacterized protein</fullName>
    </submittedName>
</protein>